<sequence>MGNKCGPLLRFGYNQFPSILERELGLAVRTAVRLVPLRNPRPCPAGRRLFPVELLGPLGPKYPLRASLVAVPQERDSKSWHLHSGGAGPWPSRRRAPRPWAAGPTSPPR</sequence>
<dbReference type="EMBL" id="JANPWB010000007">
    <property type="protein sequence ID" value="KAJ1170682.1"/>
    <property type="molecule type" value="Genomic_DNA"/>
</dbReference>
<comment type="caution">
    <text evidence="2">The sequence shown here is derived from an EMBL/GenBank/DDBJ whole genome shotgun (WGS) entry which is preliminary data.</text>
</comment>
<proteinExistence type="predicted"/>
<accession>A0AAV7T2R6</accession>
<organism evidence="2 3">
    <name type="scientific">Pleurodeles waltl</name>
    <name type="common">Iberian ribbed newt</name>
    <dbReference type="NCBI Taxonomy" id="8319"/>
    <lineage>
        <taxon>Eukaryota</taxon>
        <taxon>Metazoa</taxon>
        <taxon>Chordata</taxon>
        <taxon>Craniata</taxon>
        <taxon>Vertebrata</taxon>
        <taxon>Euteleostomi</taxon>
        <taxon>Amphibia</taxon>
        <taxon>Batrachia</taxon>
        <taxon>Caudata</taxon>
        <taxon>Salamandroidea</taxon>
        <taxon>Salamandridae</taxon>
        <taxon>Pleurodelinae</taxon>
        <taxon>Pleurodeles</taxon>
    </lineage>
</organism>
<evidence type="ECO:0000256" key="1">
    <source>
        <dbReference type="SAM" id="MobiDB-lite"/>
    </source>
</evidence>
<evidence type="ECO:0000313" key="2">
    <source>
        <dbReference type="EMBL" id="KAJ1170682.1"/>
    </source>
</evidence>
<feature type="region of interest" description="Disordered" evidence="1">
    <location>
        <begin position="73"/>
        <end position="109"/>
    </location>
</feature>
<dbReference type="Proteomes" id="UP001066276">
    <property type="component" value="Chromosome 4_1"/>
</dbReference>
<dbReference type="AlphaFoldDB" id="A0AAV7T2R6"/>
<feature type="compositionally biased region" description="Low complexity" evidence="1">
    <location>
        <begin position="98"/>
        <end position="109"/>
    </location>
</feature>
<protein>
    <submittedName>
        <fullName evidence="2">Uncharacterized protein</fullName>
    </submittedName>
</protein>
<name>A0AAV7T2R6_PLEWA</name>
<keyword evidence="3" id="KW-1185">Reference proteome</keyword>
<reference evidence="2" key="1">
    <citation type="journal article" date="2022" name="bioRxiv">
        <title>Sequencing and chromosome-scale assembly of the giantPleurodeles waltlgenome.</title>
        <authorList>
            <person name="Brown T."/>
            <person name="Elewa A."/>
            <person name="Iarovenko S."/>
            <person name="Subramanian E."/>
            <person name="Araus A.J."/>
            <person name="Petzold A."/>
            <person name="Susuki M."/>
            <person name="Suzuki K.-i.T."/>
            <person name="Hayashi T."/>
            <person name="Toyoda A."/>
            <person name="Oliveira C."/>
            <person name="Osipova E."/>
            <person name="Leigh N.D."/>
            <person name="Simon A."/>
            <person name="Yun M.H."/>
        </authorList>
    </citation>
    <scope>NUCLEOTIDE SEQUENCE</scope>
    <source>
        <strain evidence="2">20211129_DDA</strain>
        <tissue evidence="2">Liver</tissue>
    </source>
</reference>
<evidence type="ECO:0000313" key="3">
    <source>
        <dbReference type="Proteomes" id="UP001066276"/>
    </source>
</evidence>
<gene>
    <name evidence="2" type="ORF">NDU88_002555</name>
</gene>